<keyword evidence="2" id="KW-0812">Transmembrane</keyword>
<name>A0A839EFV1_9MICO</name>
<evidence type="ECO:0000313" key="4">
    <source>
        <dbReference type="Proteomes" id="UP000585905"/>
    </source>
</evidence>
<keyword evidence="4" id="KW-1185">Reference proteome</keyword>
<feature type="region of interest" description="Disordered" evidence="1">
    <location>
        <begin position="1"/>
        <end position="27"/>
    </location>
</feature>
<protein>
    <submittedName>
        <fullName evidence="3">Uncharacterized protein</fullName>
    </submittedName>
</protein>
<evidence type="ECO:0000256" key="2">
    <source>
        <dbReference type="SAM" id="Phobius"/>
    </source>
</evidence>
<dbReference type="EMBL" id="JACGWX010000005">
    <property type="protein sequence ID" value="MBA8848478.1"/>
    <property type="molecule type" value="Genomic_DNA"/>
</dbReference>
<reference evidence="3 4" key="1">
    <citation type="submission" date="2020-07" db="EMBL/GenBank/DDBJ databases">
        <title>Sequencing the genomes of 1000 actinobacteria strains.</title>
        <authorList>
            <person name="Klenk H.-P."/>
        </authorList>
    </citation>
    <scope>NUCLEOTIDE SEQUENCE [LARGE SCALE GENOMIC DNA]</scope>
    <source>
        <strain evidence="3 4">DSM 19663</strain>
    </source>
</reference>
<evidence type="ECO:0000313" key="3">
    <source>
        <dbReference type="EMBL" id="MBA8848478.1"/>
    </source>
</evidence>
<feature type="transmembrane region" description="Helical" evidence="2">
    <location>
        <begin position="69"/>
        <end position="94"/>
    </location>
</feature>
<keyword evidence="2" id="KW-1133">Transmembrane helix</keyword>
<organism evidence="3 4">
    <name type="scientific">Microcella alkalica</name>
    <dbReference type="NCBI Taxonomy" id="355930"/>
    <lineage>
        <taxon>Bacteria</taxon>
        <taxon>Bacillati</taxon>
        <taxon>Actinomycetota</taxon>
        <taxon>Actinomycetes</taxon>
        <taxon>Micrococcales</taxon>
        <taxon>Microbacteriaceae</taxon>
        <taxon>Microcella</taxon>
    </lineage>
</organism>
<feature type="transmembrane region" description="Helical" evidence="2">
    <location>
        <begin position="135"/>
        <end position="160"/>
    </location>
</feature>
<dbReference type="Proteomes" id="UP000585905">
    <property type="component" value="Unassembled WGS sequence"/>
</dbReference>
<sequence length="164" mass="16910">MSTPYPDDEDDLDSVRPGWEPDPEREGYERWWTGERFLGAAHREPQPFSALSPDAARSMRPGPNRDARFARAGIVATLLGFLGQAVAASGLVRIPGVDSSAVVLSALGLAALTAAVTVVFAARGLRRASALGGRAISSLALGIGIVLGLAPVLLLVAIGIGGGL</sequence>
<evidence type="ECO:0000256" key="1">
    <source>
        <dbReference type="SAM" id="MobiDB-lite"/>
    </source>
</evidence>
<dbReference type="RefSeq" id="WP_182491270.1">
    <property type="nucleotide sequence ID" value="NZ_BAAAOV010000006.1"/>
</dbReference>
<comment type="caution">
    <text evidence="3">The sequence shown here is derived from an EMBL/GenBank/DDBJ whole genome shotgun (WGS) entry which is preliminary data.</text>
</comment>
<dbReference type="AlphaFoldDB" id="A0A839EFV1"/>
<feature type="transmembrane region" description="Helical" evidence="2">
    <location>
        <begin position="100"/>
        <end position="123"/>
    </location>
</feature>
<feature type="compositionally biased region" description="Acidic residues" evidence="1">
    <location>
        <begin position="1"/>
        <end position="12"/>
    </location>
</feature>
<proteinExistence type="predicted"/>
<gene>
    <name evidence="3" type="ORF">FHX53_002082</name>
</gene>
<accession>A0A839EFV1</accession>
<keyword evidence="2" id="KW-0472">Membrane</keyword>